<dbReference type="AlphaFoldDB" id="A0A7E4V606"/>
<evidence type="ECO:0000313" key="2">
    <source>
        <dbReference type="WBParaSite" id="Pan_g17067.t1"/>
    </source>
</evidence>
<dbReference type="WBParaSite" id="Pan_g17067.t1">
    <property type="protein sequence ID" value="Pan_g17067.t1"/>
    <property type="gene ID" value="Pan_g17067"/>
</dbReference>
<accession>A0A7E4V606</accession>
<keyword evidence="1" id="KW-1185">Reference proteome</keyword>
<reference evidence="2" key="2">
    <citation type="submission" date="2020-10" db="UniProtKB">
        <authorList>
            <consortium name="WormBaseParasite"/>
        </authorList>
    </citation>
    <scope>IDENTIFICATION</scope>
</reference>
<sequence>MMYFDHLHVCMPGYHNFTCGIHTNNIYKGLLHIYARHHPELEQHIAGLAILRVRLPSDMQTSLNSIAAAFNMNAAASDVSRFKNLLARSGNARAVLYKAQMLVLQFIQRVINSSTTPPARTTNTSGQPQLRYSLTSNTELIVGPSYNIEDPNPSFKDPRNIVSANHKIIVKCITFDKKQQSSTK</sequence>
<name>A0A7E4V606_PANRE</name>
<proteinExistence type="predicted"/>
<protein>
    <submittedName>
        <fullName evidence="2">Reverse transcriptase domain-containing protein</fullName>
    </submittedName>
</protein>
<evidence type="ECO:0000313" key="1">
    <source>
        <dbReference type="Proteomes" id="UP000492821"/>
    </source>
</evidence>
<dbReference type="Proteomes" id="UP000492821">
    <property type="component" value="Unassembled WGS sequence"/>
</dbReference>
<organism evidence="1 2">
    <name type="scientific">Panagrellus redivivus</name>
    <name type="common">Microworm</name>
    <dbReference type="NCBI Taxonomy" id="6233"/>
    <lineage>
        <taxon>Eukaryota</taxon>
        <taxon>Metazoa</taxon>
        <taxon>Ecdysozoa</taxon>
        <taxon>Nematoda</taxon>
        <taxon>Chromadorea</taxon>
        <taxon>Rhabditida</taxon>
        <taxon>Tylenchina</taxon>
        <taxon>Panagrolaimomorpha</taxon>
        <taxon>Panagrolaimoidea</taxon>
        <taxon>Panagrolaimidae</taxon>
        <taxon>Panagrellus</taxon>
    </lineage>
</organism>
<reference evidence="1" key="1">
    <citation type="journal article" date="2013" name="Genetics">
        <title>The draft genome and transcriptome of Panagrellus redivivus are shaped by the harsh demands of a free-living lifestyle.</title>
        <authorList>
            <person name="Srinivasan J."/>
            <person name="Dillman A.R."/>
            <person name="Macchietto M.G."/>
            <person name="Heikkinen L."/>
            <person name="Lakso M."/>
            <person name="Fracchia K.M."/>
            <person name="Antoshechkin I."/>
            <person name="Mortazavi A."/>
            <person name="Wong G."/>
            <person name="Sternberg P.W."/>
        </authorList>
    </citation>
    <scope>NUCLEOTIDE SEQUENCE [LARGE SCALE GENOMIC DNA]</scope>
    <source>
        <strain evidence="1">MT8872</strain>
    </source>
</reference>